<feature type="domain" description="DM13" evidence="1">
    <location>
        <begin position="50"/>
        <end position="155"/>
    </location>
</feature>
<evidence type="ECO:0000259" key="1">
    <source>
        <dbReference type="PROSITE" id="PS51549"/>
    </source>
</evidence>
<dbReference type="InterPro" id="IPR019545">
    <property type="entry name" value="DM13_domain"/>
</dbReference>
<evidence type="ECO:0000313" key="3">
    <source>
        <dbReference type="Proteomes" id="UP001597135"/>
    </source>
</evidence>
<accession>A0ABW3ZGZ1</accession>
<protein>
    <submittedName>
        <fullName evidence="2">DM13 domain-containing protein</fullName>
    </submittedName>
</protein>
<dbReference type="Pfam" id="PF10517">
    <property type="entry name" value="DM13"/>
    <property type="match status" value="1"/>
</dbReference>
<gene>
    <name evidence="2" type="ORF">ACFQ4E_08035</name>
</gene>
<dbReference type="EMBL" id="JBHTMU010000011">
    <property type="protein sequence ID" value="MFD1342364.1"/>
    <property type="molecule type" value="Genomic_DNA"/>
</dbReference>
<evidence type="ECO:0000313" key="2">
    <source>
        <dbReference type="EMBL" id="MFD1342364.1"/>
    </source>
</evidence>
<sequence length="155" mass="16539">MRLLFLAATHAAALAIGFAAGIYVLPILTAPASPEAAELAGQAEGARYTAEFSRDLPGSDFLHWGEGSVALSPERIVHMGRLAPGPDYKLYLSPGDVTDEASFEAVKDQSLQLGDVDSFEGFILPIGQGVDLDGFDSVVIWCEAFGEFITSARYR</sequence>
<comment type="caution">
    <text evidence="2">The sequence shown here is derived from an EMBL/GenBank/DDBJ whole genome shotgun (WGS) entry which is preliminary data.</text>
</comment>
<keyword evidence="3" id="KW-1185">Reference proteome</keyword>
<proteinExistence type="predicted"/>
<dbReference type="Proteomes" id="UP001597135">
    <property type="component" value="Unassembled WGS sequence"/>
</dbReference>
<dbReference type="RefSeq" id="WP_386802427.1">
    <property type="nucleotide sequence ID" value="NZ_JBHTMU010000011.1"/>
</dbReference>
<dbReference type="PROSITE" id="PS51549">
    <property type="entry name" value="DM13"/>
    <property type="match status" value="1"/>
</dbReference>
<organism evidence="2 3">
    <name type="scientific">Litorisediminicola beolgyonensis</name>
    <dbReference type="NCBI Taxonomy" id="1173614"/>
    <lineage>
        <taxon>Bacteria</taxon>
        <taxon>Pseudomonadati</taxon>
        <taxon>Pseudomonadota</taxon>
        <taxon>Alphaproteobacteria</taxon>
        <taxon>Rhodobacterales</taxon>
        <taxon>Paracoccaceae</taxon>
        <taxon>Litorisediminicola</taxon>
    </lineage>
</organism>
<reference evidence="3" key="1">
    <citation type="journal article" date="2019" name="Int. J. Syst. Evol. Microbiol.">
        <title>The Global Catalogue of Microorganisms (GCM) 10K type strain sequencing project: providing services to taxonomists for standard genome sequencing and annotation.</title>
        <authorList>
            <consortium name="The Broad Institute Genomics Platform"/>
            <consortium name="The Broad Institute Genome Sequencing Center for Infectious Disease"/>
            <person name="Wu L."/>
            <person name="Ma J."/>
        </authorList>
    </citation>
    <scope>NUCLEOTIDE SEQUENCE [LARGE SCALE GENOMIC DNA]</scope>
    <source>
        <strain evidence="3">CCUG 62953</strain>
    </source>
</reference>
<name>A0ABW3ZGZ1_9RHOB</name>